<feature type="compositionally biased region" description="Polar residues" evidence="8">
    <location>
        <begin position="756"/>
        <end position="774"/>
    </location>
</feature>
<dbReference type="GO" id="GO:0043022">
    <property type="term" value="F:ribosome binding"/>
    <property type="evidence" value="ECO:0007669"/>
    <property type="project" value="InterPro"/>
</dbReference>
<dbReference type="GO" id="GO:0046513">
    <property type="term" value="P:ceramide biosynthetic process"/>
    <property type="evidence" value="ECO:0007669"/>
    <property type="project" value="TreeGrafter"/>
</dbReference>
<feature type="region of interest" description="Disordered" evidence="8">
    <location>
        <begin position="1"/>
        <end position="75"/>
    </location>
</feature>
<reference evidence="10 11" key="1">
    <citation type="submission" date="2014-04" db="EMBL/GenBank/DDBJ databases">
        <authorList>
            <consortium name="DOE Joint Genome Institute"/>
            <person name="Kuo A."/>
            <person name="Ruytinx J."/>
            <person name="Rineau F."/>
            <person name="Colpaert J."/>
            <person name="Kohler A."/>
            <person name="Nagy L.G."/>
            <person name="Floudas D."/>
            <person name="Copeland A."/>
            <person name="Barry K.W."/>
            <person name="Cichocki N."/>
            <person name="Veneault-Fourrey C."/>
            <person name="LaButti K."/>
            <person name="Lindquist E.A."/>
            <person name="Lipzen A."/>
            <person name="Lundell T."/>
            <person name="Morin E."/>
            <person name="Murat C."/>
            <person name="Sun H."/>
            <person name="Tunlid A."/>
            <person name="Henrissat B."/>
            <person name="Grigoriev I.V."/>
            <person name="Hibbett D.S."/>
            <person name="Martin F."/>
            <person name="Nordberg H.P."/>
            <person name="Cantor M.N."/>
            <person name="Hua S.X."/>
        </authorList>
    </citation>
    <scope>NUCLEOTIDE SEQUENCE [LARGE SCALE GENOMIC DNA]</scope>
    <source>
        <strain evidence="10 11">UH-Slu-Lm8-n1</strain>
    </source>
</reference>
<dbReference type="PANTHER" id="PTHR13693:SF3">
    <property type="entry name" value="LD36009P"/>
    <property type="match status" value="1"/>
</dbReference>
<dbReference type="PANTHER" id="PTHR13693">
    <property type="entry name" value="CLASS II AMINOTRANSFERASE/8-AMINO-7-OXONONANOATE SYNTHASE"/>
    <property type="match status" value="1"/>
</dbReference>
<accession>A0A0D0B775</accession>
<feature type="domain" description="Letm1 RBD" evidence="9">
    <location>
        <begin position="878"/>
        <end position="1065"/>
    </location>
</feature>
<feature type="compositionally biased region" description="Low complexity" evidence="8">
    <location>
        <begin position="49"/>
        <end position="59"/>
    </location>
</feature>
<dbReference type="Gene3D" id="3.90.1150.10">
    <property type="entry name" value="Aspartate Aminotransferase, domain 1"/>
    <property type="match status" value="2"/>
</dbReference>
<evidence type="ECO:0000256" key="3">
    <source>
        <dbReference type="ARBA" id="ARBA00013220"/>
    </source>
</evidence>
<dbReference type="InterPro" id="IPR015421">
    <property type="entry name" value="PyrdxlP-dep_Trfase_major"/>
</dbReference>
<evidence type="ECO:0000256" key="1">
    <source>
        <dbReference type="ARBA" id="ARBA00001933"/>
    </source>
</evidence>
<dbReference type="GO" id="GO:0046512">
    <property type="term" value="P:sphingosine biosynthetic process"/>
    <property type="evidence" value="ECO:0007669"/>
    <property type="project" value="TreeGrafter"/>
</dbReference>
<gene>
    <name evidence="10" type="ORF">CY34DRAFT_14231</name>
</gene>
<feature type="region of interest" description="Disordered" evidence="8">
    <location>
        <begin position="706"/>
        <end position="790"/>
    </location>
</feature>
<comment type="similarity">
    <text evidence="2">Belongs to the class-II pyridoxal-phosphate-dependent aminotransferase family.</text>
</comment>
<evidence type="ECO:0000256" key="5">
    <source>
        <dbReference type="ARBA" id="ARBA00022898"/>
    </source>
</evidence>
<dbReference type="GO" id="GO:0030170">
    <property type="term" value="F:pyridoxal phosphate binding"/>
    <property type="evidence" value="ECO:0007669"/>
    <property type="project" value="InterPro"/>
</dbReference>
<dbReference type="Gene3D" id="3.40.640.10">
    <property type="entry name" value="Type I PLP-dependent aspartate aminotransferase-like (Major domain)"/>
    <property type="match status" value="2"/>
</dbReference>
<dbReference type="STRING" id="930992.A0A0D0B775"/>
<dbReference type="SUPFAM" id="SSF53383">
    <property type="entry name" value="PLP-dependent transferases"/>
    <property type="match status" value="1"/>
</dbReference>
<dbReference type="InterPro" id="IPR015422">
    <property type="entry name" value="PyrdxlP-dep_Trfase_small"/>
</dbReference>
<dbReference type="PROSITE" id="PS51758">
    <property type="entry name" value="LETM1_RBD"/>
    <property type="match status" value="1"/>
</dbReference>
<dbReference type="EMBL" id="KN835333">
    <property type="protein sequence ID" value="KIK39668.1"/>
    <property type="molecule type" value="Genomic_DNA"/>
</dbReference>
<comment type="cofactor">
    <cofactor evidence="1">
        <name>pyridoxal 5'-phosphate</name>
        <dbReference type="ChEBI" id="CHEBI:597326"/>
    </cofactor>
</comment>
<evidence type="ECO:0000256" key="7">
    <source>
        <dbReference type="PROSITE-ProRule" id="PRU01094"/>
    </source>
</evidence>
<keyword evidence="7" id="KW-0496">Mitochondrion</keyword>
<evidence type="ECO:0000256" key="6">
    <source>
        <dbReference type="ARBA" id="ARBA00048528"/>
    </source>
</evidence>
<name>A0A0D0B775_9AGAM</name>
<proteinExistence type="inferred from homology"/>
<feature type="compositionally biased region" description="Low complexity" evidence="8">
    <location>
        <begin position="714"/>
        <end position="732"/>
    </location>
</feature>
<dbReference type="Proteomes" id="UP000054485">
    <property type="component" value="Unassembled WGS sequence"/>
</dbReference>
<dbReference type="PROSITE" id="PS00599">
    <property type="entry name" value="AA_TRANSFER_CLASS_2"/>
    <property type="match status" value="1"/>
</dbReference>
<organism evidence="10 11">
    <name type="scientific">Suillus luteus UH-Slu-Lm8-n1</name>
    <dbReference type="NCBI Taxonomy" id="930992"/>
    <lineage>
        <taxon>Eukaryota</taxon>
        <taxon>Fungi</taxon>
        <taxon>Dikarya</taxon>
        <taxon>Basidiomycota</taxon>
        <taxon>Agaricomycotina</taxon>
        <taxon>Agaricomycetes</taxon>
        <taxon>Agaricomycetidae</taxon>
        <taxon>Boletales</taxon>
        <taxon>Suillineae</taxon>
        <taxon>Suillaceae</taxon>
        <taxon>Suillus</taxon>
    </lineage>
</organism>
<dbReference type="InterPro" id="IPR004839">
    <property type="entry name" value="Aminotransferase_I/II_large"/>
</dbReference>
<protein>
    <recommendedName>
        <fullName evidence="3">serine C-palmitoyltransferase</fullName>
        <ecNumber evidence="3">2.3.1.50</ecNumber>
    </recommendedName>
</protein>
<feature type="compositionally biased region" description="Polar residues" evidence="8">
    <location>
        <begin position="28"/>
        <end position="43"/>
    </location>
</feature>
<dbReference type="Pfam" id="PF00155">
    <property type="entry name" value="Aminotran_1_2"/>
    <property type="match status" value="3"/>
</dbReference>
<sequence>MPSPIALNPSTPSPSIFKQKRSPKKLPSMSTAMSYLSAVQQADTRARSHNNSSAASTHTQSSVTASSEDGDEDDTINCLVNPLASPTSEVFPTVHTEFGHCGNEAYRCVSMHDYTGPFQDHTIEEPPYYVLLTTYLSYLMVICFGHMRDFFGKCFAKSHFTHLMPHDGYAPLNSDFDSFYTRRLQRRVGDSYSQPIAGVPGRTVLIRDRYSIDYNLTQIYTGTKTRALNISSYNYLGFSQTRGGCSDAVGESIRRYGTSTCGTRLESGSSELHLLAEALVARFLGTEDALVSSVGFATNSTFIPALVGKKSLIISDELNHTSIRIGARHSGAQIRMFKHNDMSSLESVLREEISQGQPRTHRPWKKILVIVEGLYSMEGTLVDLLRIVELKQKYKVRTAFVVGGYDVDILLKFYLFVDEAHSIGALGPHGRGVTDYFNIHPGLIDVLMGTFTKSFGASGGYIAGPKTLIDSLRLRGHSCPYAEAMAPPVLAQIIASIASIMGVAPAPKPSKSQNSLNLASSTITPTDSADEFQRLAPASMLPVWINLQPSLADGSEARMRIRRLAFNCRYLHAGLKKLGFIISGHPFSPIVPLLIFNPGKCMLFARLMRARRIPIVVVVVGYPATPLEKGRARFCASASHTKEDIDMVLRACDEVGGILDLKHGLGERWGIDENVAVNSVIQPRQLHLVLSGQRLAVGRLQLPHHASVRRKVSARSASTSTSSNDKSSHTSNLPPSAVSPRKHRVELKPGPLKTPSPLSATPRPHSTSPKQEQLSFPAFRPSPISSTPESVPSAIELAKQDIADATAQGVLRPAPHDAGAIRRFTHQAFELLKFYFRGLKAINTHRKQVSAIRSRIASGGAALSRTESRFIRTFEQDALKLIPFVIVVVVMEELIPFIALYVPRMLPSTCVLPGQRDRINAKARDNQRLVLAGNWQLFDLLRKESESSGFIPTLSLENAGALCGIVGIPAWGPLQLLRWRLQRHLQNVASDDEMLKQEVYGRDLTLPELKEALQERGMSMFNKTNSADELRAQLKWWIDMTEVMPEGADAVSRRLFMLGIIGSHK</sequence>
<dbReference type="GO" id="GO:0004758">
    <property type="term" value="F:serine C-palmitoyltransferase activity"/>
    <property type="evidence" value="ECO:0007669"/>
    <property type="project" value="UniProtKB-EC"/>
</dbReference>
<evidence type="ECO:0000256" key="8">
    <source>
        <dbReference type="SAM" id="MobiDB-lite"/>
    </source>
</evidence>
<evidence type="ECO:0000256" key="4">
    <source>
        <dbReference type="ARBA" id="ARBA00022679"/>
    </source>
</evidence>
<evidence type="ECO:0000259" key="9">
    <source>
        <dbReference type="PROSITE" id="PS51758"/>
    </source>
</evidence>
<dbReference type="InterPro" id="IPR050087">
    <property type="entry name" value="AON_synthase_class-II"/>
</dbReference>
<dbReference type="GO" id="GO:0017059">
    <property type="term" value="C:serine palmitoyltransferase complex"/>
    <property type="evidence" value="ECO:0007669"/>
    <property type="project" value="TreeGrafter"/>
</dbReference>
<reference evidence="11" key="2">
    <citation type="submission" date="2015-01" db="EMBL/GenBank/DDBJ databases">
        <title>Evolutionary Origins and Diversification of the Mycorrhizal Mutualists.</title>
        <authorList>
            <consortium name="DOE Joint Genome Institute"/>
            <consortium name="Mycorrhizal Genomics Consortium"/>
            <person name="Kohler A."/>
            <person name="Kuo A."/>
            <person name="Nagy L.G."/>
            <person name="Floudas D."/>
            <person name="Copeland A."/>
            <person name="Barry K.W."/>
            <person name="Cichocki N."/>
            <person name="Veneault-Fourrey C."/>
            <person name="LaButti K."/>
            <person name="Lindquist E.A."/>
            <person name="Lipzen A."/>
            <person name="Lundell T."/>
            <person name="Morin E."/>
            <person name="Murat C."/>
            <person name="Riley R."/>
            <person name="Ohm R."/>
            <person name="Sun H."/>
            <person name="Tunlid A."/>
            <person name="Henrissat B."/>
            <person name="Grigoriev I.V."/>
            <person name="Hibbett D.S."/>
            <person name="Martin F."/>
        </authorList>
    </citation>
    <scope>NUCLEOTIDE SEQUENCE [LARGE SCALE GENOMIC DNA]</scope>
    <source>
        <strain evidence="11">UH-Slu-Lm8-n1</strain>
    </source>
</reference>
<keyword evidence="4" id="KW-0808">Transferase</keyword>
<dbReference type="HOGENOM" id="CLU_288579_0_0_1"/>
<dbReference type="InParanoid" id="A0A0D0B775"/>
<dbReference type="InterPro" id="IPR033122">
    <property type="entry name" value="LETM1-like_RBD"/>
</dbReference>
<dbReference type="Pfam" id="PF07766">
    <property type="entry name" value="LETM1_RBD"/>
    <property type="match status" value="2"/>
</dbReference>
<evidence type="ECO:0000313" key="11">
    <source>
        <dbReference type="Proteomes" id="UP000054485"/>
    </source>
</evidence>
<comment type="catalytic activity">
    <reaction evidence="6">
        <text>L-serine + hexadecanoyl-CoA + H(+) = 3-oxosphinganine + CO2 + CoA</text>
        <dbReference type="Rhea" id="RHEA:14761"/>
        <dbReference type="ChEBI" id="CHEBI:15378"/>
        <dbReference type="ChEBI" id="CHEBI:16526"/>
        <dbReference type="ChEBI" id="CHEBI:33384"/>
        <dbReference type="ChEBI" id="CHEBI:57287"/>
        <dbReference type="ChEBI" id="CHEBI:57379"/>
        <dbReference type="ChEBI" id="CHEBI:58299"/>
        <dbReference type="EC" id="2.3.1.50"/>
    </reaction>
</comment>
<dbReference type="FunCoup" id="A0A0D0B775">
    <property type="interactions" value="159"/>
</dbReference>
<dbReference type="CDD" id="cd06454">
    <property type="entry name" value="KBL_like"/>
    <property type="match status" value="1"/>
</dbReference>
<dbReference type="InterPro" id="IPR001917">
    <property type="entry name" value="Aminotrans_II_pyridoxalP_BS"/>
</dbReference>
<dbReference type="GO" id="GO:0016020">
    <property type="term" value="C:membrane"/>
    <property type="evidence" value="ECO:0007669"/>
    <property type="project" value="GOC"/>
</dbReference>
<evidence type="ECO:0000313" key="10">
    <source>
        <dbReference type="EMBL" id="KIK39668.1"/>
    </source>
</evidence>
<dbReference type="EC" id="2.3.1.50" evidence="3"/>
<dbReference type="AlphaFoldDB" id="A0A0D0B775"/>
<evidence type="ECO:0000256" key="2">
    <source>
        <dbReference type="ARBA" id="ARBA00008392"/>
    </source>
</evidence>
<keyword evidence="5" id="KW-0663">Pyridoxal phosphate</keyword>
<dbReference type="OrthoDB" id="65434at2759"/>
<dbReference type="InterPro" id="IPR015424">
    <property type="entry name" value="PyrdxlP-dep_Trfase"/>
</dbReference>
<keyword evidence="11" id="KW-1185">Reference proteome</keyword>